<dbReference type="Proteomes" id="UP000308836">
    <property type="component" value="Unassembled WGS sequence"/>
</dbReference>
<protein>
    <submittedName>
        <fullName evidence="1">Uncharacterized protein</fullName>
    </submittedName>
</protein>
<organism evidence="1 2">
    <name type="scientific">Dubosiella muris</name>
    <dbReference type="NCBI Taxonomy" id="3038133"/>
    <lineage>
        <taxon>Bacteria</taxon>
        <taxon>Bacillati</taxon>
        <taxon>Bacillota</taxon>
        <taxon>Erysipelotrichia</taxon>
        <taxon>Erysipelotrichales</taxon>
        <taxon>Erysipelotrichaceae</taxon>
        <taxon>Dubosiella</taxon>
    </lineage>
</organism>
<proteinExistence type="predicted"/>
<name>A0AC61R822_9FIRM</name>
<accession>A0AC61R822</accession>
<reference evidence="1" key="1">
    <citation type="submission" date="2019-04" db="EMBL/GenBank/DDBJ databases">
        <title>Microbes associate with the intestines of laboratory mice.</title>
        <authorList>
            <person name="Navarre W."/>
            <person name="Wong E."/>
            <person name="Huang K."/>
            <person name="Tropini C."/>
            <person name="Ng K."/>
            <person name="Yu B."/>
        </authorList>
    </citation>
    <scope>NUCLEOTIDE SEQUENCE</scope>
    <source>
        <strain evidence="1">NM09_H32</strain>
    </source>
</reference>
<gene>
    <name evidence="1" type="ORF">E5336_07150</name>
</gene>
<keyword evidence="2" id="KW-1185">Reference proteome</keyword>
<evidence type="ECO:0000313" key="2">
    <source>
        <dbReference type="Proteomes" id="UP000308836"/>
    </source>
</evidence>
<sequence length="335" mass="38782">MTMQVSITARKTIIQGLKLAAGTILAVALSKSLGILSPYATGTIALITLLSSKWETVRLTLYRLLTYFVTVAVSWVVYRLVPLPIVAFGLIMAVLYWLYNAWHLLSTLAVNGVICSHFMTYQDFSPDMILHEFLIVLIGVLSALLINQFYTKRTTERALRGWMAKSDQELVAILERIANHLDEEPAKAFHVTAYEESLTKAYALARDFEENTFSKHTNYYVQYFKMRLAQCHILKSMLWELRRMPMNPKQSKVVTNYIRYLSRYILETNAPLAQQKELEKLMRQMKDEPLPATRQEFESRAYLMHILLDLEEFVACKQHYIDGLSEKQKAAYWRS</sequence>
<evidence type="ECO:0000313" key="1">
    <source>
        <dbReference type="EMBL" id="TGY65750.1"/>
    </source>
</evidence>
<comment type="caution">
    <text evidence="1">The sequence shown here is derived from an EMBL/GenBank/DDBJ whole genome shotgun (WGS) entry which is preliminary data.</text>
</comment>
<dbReference type="EMBL" id="SRYG01000013">
    <property type="protein sequence ID" value="TGY65750.1"/>
    <property type="molecule type" value="Genomic_DNA"/>
</dbReference>